<reference evidence="2 3" key="1">
    <citation type="submission" date="2020-07" db="EMBL/GenBank/DDBJ databases">
        <title>Complete genome sequence of Chitinibacter sp. 2T18.</title>
        <authorList>
            <person name="Bae J.-W."/>
            <person name="Choi J.-W."/>
        </authorList>
    </citation>
    <scope>NUCLEOTIDE SEQUENCE [LARGE SCALE GENOMIC DNA]</scope>
    <source>
        <strain evidence="2 3">2T18</strain>
    </source>
</reference>
<keyword evidence="3" id="KW-1185">Reference proteome</keyword>
<accession>A0A7H9BKJ9</accession>
<feature type="transmembrane region" description="Helical" evidence="1">
    <location>
        <begin position="6"/>
        <end position="25"/>
    </location>
</feature>
<gene>
    <name evidence="2" type="ORF">HQ393_11405</name>
</gene>
<dbReference type="EMBL" id="CP058627">
    <property type="protein sequence ID" value="QLG88788.1"/>
    <property type="molecule type" value="Genomic_DNA"/>
</dbReference>
<protein>
    <submittedName>
        <fullName evidence="2">Uncharacterized protein</fullName>
    </submittedName>
</protein>
<dbReference type="Proteomes" id="UP000509597">
    <property type="component" value="Chromosome"/>
</dbReference>
<name>A0A7H9BKJ9_9NEIS</name>
<dbReference type="KEGG" id="chiz:HQ393_11405"/>
<evidence type="ECO:0000256" key="1">
    <source>
        <dbReference type="SAM" id="Phobius"/>
    </source>
</evidence>
<organism evidence="2 3">
    <name type="scientific">Chitinibacter bivalviorum</name>
    <dbReference type="NCBI Taxonomy" id="2739434"/>
    <lineage>
        <taxon>Bacteria</taxon>
        <taxon>Pseudomonadati</taxon>
        <taxon>Pseudomonadota</taxon>
        <taxon>Betaproteobacteria</taxon>
        <taxon>Neisseriales</taxon>
        <taxon>Chitinibacteraceae</taxon>
        <taxon>Chitinibacter</taxon>
    </lineage>
</organism>
<keyword evidence="1" id="KW-0812">Transmembrane</keyword>
<evidence type="ECO:0000313" key="2">
    <source>
        <dbReference type="EMBL" id="QLG88788.1"/>
    </source>
</evidence>
<dbReference type="AlphaFoldDB" id="A0A7H9BKJ9"/>
<evidence type="ECO:0000313" key="3">
    <source>
        <dbReference type="Proteomes" id="UP000509597"/>
    </source>
</evidence>
<keyword evidence="1" id="KW-0472">Membrane</keyword>
<keyword evidence="1" id="KW-1133">Transmembrane helix</keyword>
<sequence>MHTAAILLYSVSVAALIALIQMFYARQDKVDLLIMAGTCVLCLSGGVAAHTLLTEA</sequence>
<feature type="transmembrane region" description="Helical" evidence="1">
    <location>
        <begin position="32"/>
        <end position="53"/>
    </location>
</feature>
<proteinExistence type="predicted"/>